<name>A0A2G9YUU0_9BACT</name>
<evidence type="ECO:0000256" key="1">
    <source>
        <dbReference type="SAM" id="Phobius"/>
    </source>
</evidence>
<organism evidence="2 3">
    <name type="scientific">Candidatus Nealsonbacteria bacterium CG23_combo_of_CG06-09_8_20_14_all_39_17</name>
    <dbReference type="NCBI Taxonomy" id="1974722"/>
    <lineage>
        <taxon>Bacteria</taxon>
        <taxon>Candidatus Nealsoniibacteriota</taxon>
    </lineage>
</organism>
<sequence>MKFLEKLQNLPEGKRRIILWIAFIFIGLGLLSFQAKNTIERWDVFKEKDFKKEINFPDIPDIGKEIQEIQP</sequence>
<dbReference type="AlphaFoldDB" id="A0A2G9YUU0"/>
<accession>A0A2G9YUU0</accession>
<protein>
    <submittedName>
        <fullName evidence="2">Uncharacterized protein</fullName>
    </submittedName>
</protein>
<dbReference type="Proteomes" id="UP000229976">
    <property type="component" value="Unassembled WGS sequence"/>
</dbReference>
<dbReference type="EMBL" id="PCRO01000013">
    <property type="protein sequence ID" value="PIP23000.1"/>
    <property type="molecule type" value="Genomic_DNA"/>
</dbReference>
<proteinExistence type="predicted"/>
<keyword evidence="1" id="KW-0472">Membrane</keyword>
<gene>
    <name evidence="2" type="ORF">COX37_00995</name>
</gene>
<keyword evidence="1" id="KW-0812">Transmembrane</keyword>
<feature type="transmembrane region" description="Helical" evidence="1">
    <location>
        <begin position="17"/>
        <end position="33"/>
    </location>
</feature>
<evidence type="ECO:0000313" key="2">
    <source>
        <dbReference type="EMBL" id="PIP23000.1"/>
    </source>
</evidence>
<reference evidence="2 3" key="1">
    <citation type="submission" date="2017-09" db="EMBL/GenBank/DDBJ databases">
        <title>Depth-based differentiation of microbial function through sediment-hosted aquifers and enrichment of novel symbionts in the deep terrestrial subsurface.</title>
        <authorList>
            <person name="Probst A.J."/>
            <person name="Ladd B."/>
            <person name="Jarett J.K."/>
            <person name="Geller-Mcgrath D.E."/>
            <person name="Sieber C.M."/>
            <person name="Emerson J.B."/>
            <person name="Anantharaman K."/>
            <person name="Thomas B.C."/>
            <person name="Malmstrom R."/>
            <person name="Stieglmeier M."/>
            <person name="Klingl A."/>
            <person name="Woyke T."/>
            <person name="Ryan C.M."/>
            <person name="Banfield J.F."/>
        </authorList>
    </citation>
    <scope>NUCLEOTIDE SEQUENCE [LARGE SCALE GENOMIC DNA]</scope>
    <source>
        <strain evidence="2">CG23_combo_of_CG06-09_8_20_14_all_39_17</strain>
    </source>
</reference>
<keyword evidence="1" id="KW-1133">Transmembrane helix</keyword>
<evidence type="ECO:0000313" key="3">
    <source>
        <dbReference type="Proteomes" id="UP000229976"/>
    </source>
</evidence>
<comment type="caution">
    <text evidence="2">The sequence shown here is derived from an EMBL/GenBank/DDBJ whole genome shotgun (WGS) entry which is preliminary data.</text>
</comment>